<comment type="caution">
    <text evidence="2">The sequence shown here is derived from an EMBL/GenBank/DDBJ whole genome shotgun (WGS) entry which is preliminary data.</text>
</comment>
<keyword evidence="1" id="KW-0472">Membrane</keyword>
<evidence type="ECO:0000313" key="3">
    <source>
        <dbReference type="Proteomes" id="UP000266305"/>
    </source>
</evidence>
<keyword evidence="1" id="KW-0812">Transmembrane</keyword>
<dbReference type="Proteomes" id="UP000266305">
    <property type="component" value="Unassembled WGS sequence"/>
</dbReference>
<dbReference type="AlphaFoldDB" id="A0AAX1UFC3"/>
<dbReference type="EMBL" id="QWGP01000038">
    <property type="protein sequence ID" value="RHZ91128.1"/>
    <property type="molecule type" value="Genomic_DNA"/>
</dbReference>
<organism evidence="2 3">
    <name type="scientific">Cereibacter sphaeroides</name>
    <name type="common">Rhodobacter sphaeroides</name>
    <dbReference type="NCBI Taxonomy" id="1063"/>
    <lineage>
        <taxon>Bacteria</taxon>
        <taxon>Pseudomonadati</taxon>
        <taxon>Pseudomonadota</taxon>
        <taxon>Alphaproteobacteria</taxon>
        <taxon>Rhodobacterales</taxon>
        <taxon>Paracoccaceae</taxon>
        <taxon>Cereibacter</taxon>
    </lineage>
</organism>
<evidence type="ECO:0000313" key="2">
    <source>
        <dbReference type="EMBL" id="RHZ91128.1"/>
    </source>
</evidence>
<keyword evidence="1" id="KW-1133">Transmembrane helix</keyword>
<reference evidence="2 3" key="1">
    <citation type="submission" date="2018-08" db="EMBL/GenBank/DDBJ databases">
        <title>Draft genome sequence of Rhodobacter sphaeroides FY.</title>
        <authorList>
            <person name="Rayyan A."/>
            <person name="Meyer T.E."/>
            <person name="Kyndt J.A."/>
        </authorList>
    </citation>
    <scope>NUCLEOTIDE SEQUENCE [LARGE SCALE GENOMIC DNA]</scope>
    <source>
        <strain evidence="2 3">FY</strain>
    </source>
</reference>
<proteinExistence type="predicted"/>
<gene>
    <name evidence="2" type="ORF">D1114_20875</name>
</gene>
<feature type="transmembrane region" description="Helical" evidence="1">
    <location>
        <begin position="20"/>
        <end position="43"/>
    </location>
</feature>
<protein>
    <submittedName>
        <fullName evidence="2">Uncharacterized protein</fullName>
    </submittedName>
</protein>
<accession>A0AAX1UFC3</accession>
<evidence type="ECO:0000256" key="1">
    <source>
        <dbReference type="SAM" id="Phobius"/>
    </source>
</evidence>
<sequence>MSTVESRLSRLEGSIALQQWAVGVVSAVLIGAMAILVAIQLSLAAKVDALSSEVDALPDQINANLQQLVSTLSEAITAKGSGQPPTVIVVPGVAAPVQPEVRPEE</sequence>
<name>A0AAX1UFC3_CERSP</name>